<comment type="subcellular location">
    <subcellularLocation>
        <location evidence="2">Membrane</location>
    </subcellularLocation>
</comment>
<evidence type="ECO:0000313" key="13">
    <source>
        <dbReference type="Proteomes" id="UP000260680"/>
    </source>
</evidence>
<dbReference type="SUPFAM" id="SSF55874">
    <property type="entry name" value="ATPase domain of HSP90 chaperone/DNA topoisomerase II/histidine kinase"/>
    <property type="match status" value="1"/>
</dbReference>
<dbReference type="InterPro" id="IPR036097">
    <property type="entry name" value="HisK_dim/P_sf"/>
</dbReference>
<evidence type="ECO:0000256" key="6">
    <source>
        <dbReference type="ARBA" id="ARBA00022777"/>
    </source>
</evidence>
<dbReference type="PRINTS" id="PR00344">
    <property type="entry name" value="BCTRLSENSOR"/>
</dbReference>
<dbReference type="PANTHER" id="PTHR45453:SF1">
    <property type="entry name" value="PHOSPHATE REGULON SENSOR PROTEIN PHOR"/>
    <property type="match status" value="1"/>
</dbReference>
<dbReference type="EMBL" id="BRPJ01000097">
    <property type="protein sequence ID" value="GLB32629.1"/>
    <property type="molecule type" value="Genomic_DNA"/>
</dbReference>
<dbReference type="InterPro" id="IPR050351">
    <property type="entry name" value="BphY/WalK/GraS-like"/>
</dbReference>
<dbReference type="SUPFAM" id="SSF47384">
    <property type="entry name" value="Homodimeric domain of signal transducing histidine kinase"/>
    <property type="match status" value="1"/>
</dbReference>
<dbReference type="CDD" id="cd06225">
    <property type="entry name" value="HAMP"/>
    <property type="match status" value="1"/>
</dbReference>
<evidence type="ECO:0000256" key="2">
    <source>
        <dbReference type="ARBA" id="ARBA00004370"/>
    </source>
</evidence>
<dbReference type="RefSeq" id="WP_117417013.1">
    <property type="nucleotide sequence ID" value="NZ_BRPJ01000097.1"/>
</dbReference>
<keyword evidence="4" id="KW-0597">Phosphoprotein</keyword>
<proteinExistence type="predicted"/>
<dbReference type="GO" id="GO:0000155">
    <property type="term" value="F:phosphorelay sensor kinase activity"/>
    <property type="evidence" value="ECO:0007669"/>
    <property type="project" value="InterPro"/>
</dbReference>
<keyword evidence="8" id="KW-1133">Transmembrane helix</keyword>
<evidence type="ECO:0000256" key="5">
    <source>
        <dbReference type="ARBA" id="ARBA00022679"/>
    </source>
</evidence>
<protein>
    <recommendedName>
        <fullName evidence="3">histidine kinase</fullName>
        <ecNumber evidence="3">2.7.13.3</ecNumber>
    </recommendedName>
</protein>
<reference evidence="12 13" key="1">
    <citation type="submission" date="2018-07" db="EMBL/GenBank/DDBJ databases">
        <title>New species, Clostridium PI-S10-A1B.</title>
        <authorList>
            <person name="Krishna G."/>
            <person name="Summeta K."/>
            <person name="Shikha S."/>
            <person name="Prabhu P.B."/>
            <person name="Suresh K."/>
        </authorList>
    </citation>
    <scope>NUCLEOTIDE SEQUENCE [LARGE SCALE GENOMIC DNA]</scope>
    <source>
        <strain evidence="12 13">PI-S10-A1B</strain>
    </source>
</reference>
<evidence type="ECO:0000256" key="8">
    <source>
        <dbReference type="SAM" id="Phobius"/>
    </source>
</evidence>
<gene>
    <name evidence="12" type="ORF">DS742_10770</name>
    <name evidence="11" type="ORF">LAD12857_45520</name>
</gene>
<dbReference type="InterPro" id="IPR003660">
    <property type="entry name" value="HAMP_dom"/>
</dbReference>
<dbReference type="EC" id="2.7.13.3" evidence="3"/>
<name>A0A3E2NDH7_9FIRM</name>
<dbReference type="AlphaFoldDB" id="A0A3E2NDH7"/>
<feature type="domain" description="HAMP" evidence="10">
    <location>
        <begin position="187"/>
        <end position="240"/>
    </location>
</feature>
<dbReference type="CDD" id="cd16922">
    <property type="entry name" value="HATPase_EvgS-ArcB-TorS-like"/>
    <property type="match status" value="1"/>
</dbReference>
<comment type="catalytic activity">
    <reaction evidence="1">
        <text>ATP + protein L-histidine = ADP + protein N-phospho-L-histidine.</text>
        <dbReference type="EC" id="2.7.13.3"/>
    </reaction>
</comment>
<evidence type="ECO:0000256" key="4">
    <source>
        <dbReference type="ARBA" id="ARBA00022553"/>
    </source>
</evidence>
<evidence type="ECO:0000313" key="12">
    <source>
        <dbReference type="EMBL" id="RFZ78940.1"/>
    </source>
</evidence>
<dbReference type="Gene3D" id="1.10.287.130">
    <property type="match status" value="1"/>
</dbReference>
<dbReference type="GO" id="GO:0016036">
    <property type="term" value="P:cellular response to phosphate starvation"/>
    <property type="evidence" value="ECO:0007669"/>
    <property type="project" value="TreeGrafter"/>
</dbReference>
<dbReference type="OrthoDB" id="9813151at2"/>
<evidence type="ECO:0000259" key="10">
    <source>
        <dbReference type="PROSITE" id="PS50885"/>
    </source>
</evidence>
<evidence type="ECO:0000256" key="3">
    <source>
        <dbReference type="ARBA" id="ARBA00012438"/>
    </source>
</evidence>
<dbReference type="InterPro" id="IPR003594">
    <property type="entry name" value="HATPase_dom"/>
</dbReference>
<organism evidence="12 13">
    <name type="scientific">Lacrimispora amygdalina</name>
    <dbReference type="NCBI Taxonomy" id="253257"/>
    <lineage>
        <taxon>Bacteria</taxon>
        <taxon>Bacillati</taxon>
        <taxon>Bacillota</taxon>
        <taxon>Clostridia</taxon>
        <taxon>Lachnospirales</taxon>
        <taxon>Lachnospiraceae</taxon>
        <taxon>Lacrimispora</taxon>
    </lineage>
</organism>
<dbReference type="PROSITE" id="PS50109">
    <property type="entry name" value="HIS_KIN"/>
    <property type="match status" value="1"/>
</dbReference>
<evidence type="ECO:0000256" key="1">
    <source>
        <dbReference type="ARBA" id="ARBA00000085"/>
    </source>
</evidence>
<dbReference type="SMART" id="SM00387">
    <property type="entry name" value="HATPase_c"/>
    <property type="match status" value="1"/>
</dbReference>
<keyword evidence="6 12" id="KW-0418">Kinase</keyword>
<evidence type="ECO:0000256" key="7">
    <source>
        <dbReference type="ARBA" id="ARBA00023012"/>
    </source>
</evidence>
<dbReference type="Proteomes" id="UP001419084">
    <property type="component" value="Unassembled WGS sequence"/>
</dbReference>
<dbReference type="Pfam" id="PF00512">
    <property type="entry name" value="HisKA"/>
    <property type="match status" value="1"/>
</dbReference>
<evidence type="ECO:0000313" key="11">
    <source>
        <dbReference type="EMBL" id="GLB32629.1"/>
    </source>
</evidence>
<dbReference type="FunFam" id="3.30.565.10:FF:000006">
    <property type="entry name" value="Sensor histidine kinase WalK"/>
    <property type="match status" value="1"/>
</dbReference>
<keyword evidence="14" id="KW-1185">Reference proteome</keyword>
<dbReference type="InterPro" id="IPR003661">
    <property type="entry name" value="HisK_dim/P_dom"/>
</dbReference>
<dbReference type="Gene3D" id="3.30.565.10">
    <property type="entry name" value="Histidine kinase-like ATPase, C-terminal domain"/>
    <property type="match status" value="1"/>
</dbReference>
<dbReference type="GO" id="GO:0005886">
    <property type="term" value="C:plasma membrane"/>
    <property type="evidence" value="ECO:0007669"/>
    <property type="project" value="TreeGrafter"/>
</dbReference>
<sequence>MKTLKKQLSMTILLTLLITIALIGLASNLLINWEFEKYITKTGQERRDNIADELGSQYDEFKRSWRVDYVHAIGMNSLYDGYIVKLYDADGNMVWDAENHDMRLCGQIMDEISARMKERGAKGGFVDHTYELTQNGKKTGSVSIKYYGPFFMNETDFNFIRVMNIVLLVIGVLSGICAIVVGCLLGSRISRPVTKTAYIAKQISTGNYDLKFEPGTRIKELDDLGIAINHLSDDLSEQENLRKRLTADVAHELRTPLTALGTHLEAMTEGLWEATPERLKSCHEEVKRLGTLVADLEQLAKIEGDGFRINKGPMDLFSAVQTAAENMTGEINKKKLVLGIKGEPVFVEGDKNRMGQVFSNLLSNAVKYTPEGGSIRIEVYQTKENGIVTIADTGIGIKEEELPLIFQRFYRTDRSRNRKTGGAGIGLTIVKSIVEAHGGTVEAESKEESGSCFTVSIPKSDL</sequence>
<keyword evidence="7" id="KW-0902">Two-component regulatory system</keyword>
<keyword evidence="8" id="KW-0472">Membrane</keyword>
<evidence type="ECO:0000313" key="14">
    <source>
        <dbReference type="Proteomes" id="UP001419084"/>
    </source>
</evidence>
<keyword evidence="5" id="KW-0808">Transferase</keyword>
<dbReference type="InterPro" id="IPR036890">
    <property type="entry name" value="HATPase_C_sf"/>
</dbReference>
<dbReference type="Gene3D" id="6.10.340.10">
    <property type="match status" value="1"/>
</dbReference>
<accession>A0A3E2NDH7</accession>
<reference evidence="11 14" key="2">
    <citation type="journal article" date="2024" name="Int. J. Syst. Evol. Microbiol.">
        <title>Lacrimispora brassicae sp. nov. isolated from fermented cabbage, and proposal of Clostridium indicum Gundawar et al. 2019 and Clostridium methoxybenzovorans Mechichi et al. 1999 as heterotypic synonyms of Lacrimispora amygdalina (Parshina et al. 2003) Haas and Blanchard 2020 and Lacrimispora indolis (McClung and McCoy 1957) Haas and Blanchard 2020, respectively.</title>
        <authorList>
            <person name="Kobayashi H."/>
            <person name="Tanizawa Y."/>
            <person name="Sakamoto M."/>
            <person name="Ohkuma M."/>
            <person name="Tohno M."/>
        </authorList>
    </citation>
    <scope>NUCLEOTIDE SEQUENCE [LARGE SCALE GENOMIC DNA]</scope>
    <source>
        <strain evidence="11 14">DSM 12857</strain>
    </source>
</reference>
<dbReference type="Proteomes" id="UP000260680">
    <property type="component" value="Unassembled WGS sequence"/>
</dbReference>
<dbReference type="Pfam" id="PF02518">
    <property type="entry name" value="HATPase_c"/>
    <property type="match status" value="1"/>
</dbReference>
<dbReference type="EMBL" id="QOHO01000030">
    <property type="protein sequence ID" value="RFZ78940.1"/>
    <property type="molecule type" value="Genomic_DNA"/>
</dbReference>
<feature type="transmembrane region" description="Helical" evidence="8">
    <location>
        <begin position="159"/>
        <end position="185"/>
    </location>
</feature>
<dbReference type="PROSITE" id="PS50885">
    <property type="entry name" value="HAMP"/>
    <property type="match status" value="1"/>
</dbReference>
<feature type="domain" description="Histidine kinase" evidence="9">
    <location>
        <begin position="248"/>
        <end position="461"/>
    </location>
</feature>
<dbReference type="SUPFAM" id="SSF158472">
    <property type="entry name" value="HAMP domain-like"/>
    <property type="match status" value="1"/>
</dbReference>
<keyword evidence="8" id="KW-0812">Transmembrane</keyword>
<dbReference type="SMART" id="SM00388">
    <property type="entry name" value="HisKA"/>
    <property type="match status" value="1"/>
</dbReference>
<feature type="transmembrane region" description="Helical" evidence="8">
    <location>
        <begin position="12"/>
        <end position="31"/>
    </location>
</feature>
<comment type="caution">
    <text evidence="12">The sequence shown here is derived from an EMBL/GenBank/DDBJ whole genome shotgun (WGS) entry which is preliminary data.</text>
</comment>
<dbReference type="Pfam" id="PF00672">
    <property type="entry name" value="HAMP"/>
    <property type="match status" value="1"/>
</dbReference>
<dbReference type="PANTHER" id="PTHR45453">
    <property type="entry name" value="PHOSPHATE REGULON SENSOR PROTEIN PHOR"/>
    <property type="match status" value="1"/>
</dbReference>
<evidence type="ECO:0000259" key="9">
    <source>
        <dbReference type="PROSITE" id="PS50109"/>
    </source>
</evidence>
<dbReference type="InterPro" id="IPR004358">
    <property type="entry name" value="Sig_transdc_His_kin-like_C"/>
</dbReference>
<dbReference type="InterPro" id="IPR005467">
    <property type="entry name" value="His_kinase_dom"/>
</dbReference>
<dbReference type="GO" id="GO:0004721">
    <property type="term" value="F:phosphoprotein phosphatase activity"/>
    <property type="evidence" value="ECO:0007669"/>
    <property type="project" value="TreeGrafter"/>
</dbReference>
<dbReference type="CDD" id="cd00082">
    <property type="entry name" value="HisKA"/>
    <property type="match status" value="1"/>
</dbReference>